<evidence type="ECO:0000256" key="3">
    <source>
        <dbReference type="ARBA" id="ARBA00023015"/>
    </source>
</evidence>
<dbReference type="InterPro" id="IPR036390">
    <property type="entry name" value="WH_DNA-bd_sf"/>
</dbReference>
<dbReference type="Pfam" id="PF00155">
    <property type="entry name" value="Aminotran_1_2"/>
    <property type="match status" value="1"/>
</dbReference>
<evidence type="ECO:0000256" key="1">
    <source>
        <dbReference type="ARBA" id="ARBA00005384"/>
    </source>
</evidence>
<dbReference type="SMART" id="SM00345">
    <property type="entry name" value="HTH_GNTR"/>
    <property type="match status" value="1"/>
</dbReference>
<dbReference type="AlphaFoldDB" id="A0A4Q7L8C8"/>
<evidence type="ECO:0000313" key="7">
    <source>
        <dbReference type="EMBL" id="RZS44652.1"/>
    </source>
</evidence>
<comment type="caution">
    <text evidence="7">The sequence shown here is derived from an EMBL/GenBank/DDBJ whole genome shotgun (WGS) entry which is preliminary data.</text>
</comment>
<dbReference type="Proteomes" id="UP000294257">
    <property type="component" value="Unassembled WGS sequence"/>
</dbReference>
<dbReference type="GO" id="GO:0030170">
    <property type="term" value="F:pyridoxal phosphate binding"/>
    <property type="evidence" value="ECO:0007669"/>
    <property type="project" value="InterPro"/>
</dbReference>
<dbReference type="SUPFAM" id="SSF53383">
    <property type="entry name" value="PLP-dependent transferases"/>
    <property type="match status" value="1"/>
</dbReference>
<dbReference type="GO" id="GO:0003700">
    <property type="term" value="F:DNA-binding transcription factor activity"/>
    <property type="evidence" value="ECO:0007669"/>
    <property type="project" value="InterPro"/>
</dbReference>
<proteinExistence type="inferred from homology"/>
<dbReference type="InterPro" id="IPR036388">
    <property type="entry name" value="WH-like_DNA-bd_sf"/>
</dbReference>
<evidence type="ECO:0000256" key="4">
    <source>
        <dbReference type="ARBA" id="ARBA00023125"/>
    </source>
</evidence>
<dbReference type="RefSeq" id="WP_130342868.1">
    <property type="nucleotide sequence ID" value="NZ_SGWQ01000001.1"/>
</dbReference>
<dbReference type="PRINTS" id="PR00035">
    <property type="entry name" value="HTHGNTR"/>
</dbReference>
<evidence type="ECO:0000313" key="8">
    <source>
        <dbReference type="Proteomes" id="UP000294257"/>
    </source>
</evidence>
<keyword evidence="3" id="KW-0805">Transcription regulation</keyword>
<dbReference type="Gene3D" id="1.10.10.10">
    <property type="entry name" value="Winged helix-like DNA-binding domain superfamily/Winged helix DNA-binding domain"/>
    <property type="match status" value="1"/>
</dbReference>
<evidence type="ECO:0000256" key="2">
    <source>
        <dbReference type="ARBA" id="ARBA00022898"/>
    </source>
</evidence>
<comment type="similarity">
    <text evidence="1">In the C-terminal section; belongs to the class-I pyridoxal-phosphate-dependent aminotransferase family.</text>
</comment>
<keyword evidence="5" id="KW-0804">Transcription</keyword>
<keyword evidence="8" id="KW-1185">Reference proteome</keyword>
<protein>
    <submittedName>
        <fullName evidence="7">GntR family transcriptional regulator</fullName>
    </submittedName>
</protein>
<dbReference type="CDD" id="cd07377">
    <property type="entry name" value="WHTH_GntR"/>
    <property type="match status" value="1"/>
</dbReference>
<dbReference type="CDD" id="cd00609">
    <property type="entry name" value="AAT_like"/>
    <property type="match status" value="1"/>
</dbReference>
<evidence type="ECO:0000259" key="6">
    <source>
        <dbReference type="PROSITE" id="PS50949"/>
    </source>
</evidence>
<dbReference type="PROSITE" id="PS50949">
    <property type="entry name" value="HTH_GNTR"/>
    <property type="match status" value="1"/>
</dbReference>
<reference evidence="7 8" key="1">
    <citation type="submission" date="2019-02" db="EMBL/GenBank/DDBJ databases">
        <title>Genomic Encyclopedia of Type Strains, Phase IV (KMG-IV): sequencing the most valuable type-strain genomes for metagenomic binning, comparative biology and taxonomic classification.</title>
        <authorList>
            <person name="Goeker M."/>
        </authorList>
    </citation>
    <scope>NUCLEOTIDE SEQUENCE [LARGE SCALE GENOMIC DNA]</scope>
    <source>
        <strain evidence="7 8">DSM 101727</strain>
    </source>
</reference>
<dbReference type="InterPro" id="IPR051446">
    <property type="entry name" value="HTH_trans_reg/aminotransferase"/>
</dbReference>
<keyword evidence="2" id="KW-0663">Pyridoxal phosphate</keyword>
<dbReference type="InterPro" id="IPR004839">
    <property type="entry name" value="Aminotransferase_I/II_large"/>
</dbReference>
<dbReference type="OrthoDB" id="199743at2"/>
<dbReference type="Pfam" id="PF00392">
    <property type="entry name" value="GntR"/>
    <property type="match status" value="1"/>
</dbReference>
<dbReference type="InterPro" id="IPR015421">
    <property type="entry name" value="PyrdxlP-dep_Trfase_major"/>
</dbReference>
<feature type="domain" description="HTH gntR-type" evidence="6">
    <location>
        <begin position="14"/>
        <end position="82"/>
    </location>
</feature>
<sequence length="474" mass="50178">MATLLGSWRASGARAGAADLAAGVRLLVLDGKLPPGTRLPAERELAGALGASRTMISSALDRLREAGIVSSRQGAGSWITVPRCGGQPDGPSEFAVSAAPGEIDLARAAPAAVAGLGAAIESAQLRLAAELCDHGYVEHGLPELREQIAQRYAARGLPTTPDQIVVTNGAHNAFALVLRLFTSPGDRVVVEQPTYPNALDAVRLSNAIPVGVSMREGGWSLPGIESALRASAPRLAYFVVDFQNPTGLRMDAEDRRRLASVLRRAEVPAVVDETVVELDLDGDPLDGPPPLAAFAGEWAITVGSASKSHWGGLRLGWIRASVGVVRRLLSTRNALDLGSPVLEQIVLAELLARGDEPVRTRRAELTANRDALIDALAEHCPQWTFRRPGGGLALWCELPEPVSTRLAVAAREQGVRLAPGSRFGVHGGFESRLRLPFALSADVLLDVVPKIAEAAKTIRMRASRREIGEPISVV</sequence>
<dbReference type="InterPro" id="IPR000524">
    <property type="entry name" value="Tscrpt_reg_HTH_GntR"/>
</dbReference>
<dbReference type="Gene3D" id="3.40.640.10">
    <property type="entry name" value="Type I PLP-dependent aspartate aminotransferase-like (Major domain)"/>
    <property type="match status" value="1"/>
</dbReference>
<gene>
    <name evidence="7" type="ORF">EV193_101528</name>
</gene>
<dbReference type="EMBL" id="SGWQ01000001">
    <property type="protein sequence ID" value="RZS44652.1"/>
    <property type="molecule type" value="Genomic_DNA"/>
</dbReference>
<organism evidence="7 8">
    <name type="scientific">Herbihabitans rhizosphaerae</name>
    <dbReference type="NCBI Taxonomy" id="1872711"/>
    <lineage>
        <taxon>Bacteria</taxon>
        <taxon>Bacillati</taxon>
        <taxon>Actinomycetota</taxon>
        <taxon>Actinomycetes</taxon>
        <taxon>Pseudonocardiales</taxon>
        <taxon>Pseudonocardiaceae</taxon>
        <taxon>Herbihabitans</taxon>
    </lineage>
</organism>
<dbReference type="SUPFAM" id="SSF46785">
    <property type="entry name" value="Winged helix' DNA-binding domain"/>
    <property type="match status" value="1"/>
</dbReference>
<keyword evidence="4" id="KW-0238">DNA-binding</keyword>
<dbReference type="InterPro" id="IPR015424">
    <property type="entry name" value="PyrdxlP-dep_Trfase"/>
</dbReference>
<dbReference type="PANTHER" id="PTHR46577">
    <property type="entry name" value="HTH-TYPE TRANSCRIPTIONAL REGULATORY PROTEIN GABR"/>
    <property type="match status" value="1"/>
</dbReference>
<accession>A0A4Q7L8C8</accession>
<name>A0A4Q7L8C8_9PSEU</name>
<dbReference type="PANTHER" id="PTHR46577:SF1">
    <property type="entry name" value="HTH-TYPE TRANSCRIPTIONAL REGULATORY PROTEIN GABR"/>
    <property type="match status" value="1"/>
</dbReference>
<evidence type="ECO:0000256" key="5">
    <source>
        <dbReference type="ARBA" id="ARBA00023163"/>
    </source>
</evidence>
<dbReference type="GO" id="GO:0003677">
    <property type="term" value="F:DNA binding"/>
    <property type="evidence" value="ECO:0007669"/>
    <property type="project" value="UniProtKB-KW"/>
</dbReference>